<dbReference type="InterPro" id="IPR009071">
    <property type="entry name" value="HMG_box_dom"/>
</dbReference>
<dbReference type="InterPro" id="IPR036910">
    <property type="entry name" value="HMG_box_dom_sf"/>
</dbReference>
<evidence type="ECO:0000259" key="2">
    <source>
        <dbReference type="PROSITE" id="PS50118"/>
    </source>
</evidence>
<dbReference type="AlphaFoldDB" id="A0A1R1PVV7"/>
<dbReference type="Gene3D" id="1.10.30.10">
    <property type="entry name" value="High mobility group box domain"/>
    <property type="match status" value="1"/>
</dbReference>
<protein>
    <submittedName>
        <fullName evidence="3">Transcription factor Sox-13</fullName>
    </submittedName>
</protein>
<evidence type="ECO:0000256" key="1">
    <source>
        <dbReference type="PROSITE-ProRule" id="PRU00267"/>
    </source>
</evidence>
<dbReference type="EMBL" id="LSSK01000111">
    <property type="protein sequence ID" value="OMH85106.1"/>
    <property type="molecule type" value="Genomic_DNA"/>
</dbReference>
<proteinExistence type="predicted"/>
<dbReference type="GO" id="GO:0003677">
    <property type="term" value="F:DNA binding"/>
    <property type="evidence" value="ECO:0007669"/>
    <property type="project" value="UniProtKB-UniRule"/>
</dbReference>
<feature type="domain" description="HMG box" evidence="2">
    <location>
        <begin position="13"/>
        <end position="67"/>
    </location>
</feature>
<dbReference type="PROSITE" id="PS50118">
    <property type="entry name" value="HMG_BOX_2"/>
    <property type="match status" value="1"/>
</dbReference>
<keyword evidence="1" id="KW-0539">Nucleus</keyword>
<feature type="DNA-binding region" description="HMG box" evidence="1">
    <location>
        <begin position="13"/>
        <end position="67"/>
    </location>
</feature>
<dbReference type="Proteomes" id="UP000188320">
    <property type="component" value="Unassembled WGS sequence"/>
</dbReference>
<reference evidence="4" key="1">
    <citation type="submission" date="2017-01" db="EMBL/GenBank/DDBJ databases">
        <authorList>
            <person name="Wang Y."/>
            <person name="White M."/>
            <person name="Kvist S."/>
            <person name="Moncalvo J.-M."/>
        </authorList>
    </citation>
    <scope>NUCLEOTIDE SEQUENCE [LARGE SCALE GENOMIC DNA]</scope>
    <source>
        <strain evidence="4">COL-18-3</strain>
    </source>
</reference>
<name>A0A1R1PVV7_ZANCU</name>
<evidence type="ECO:0000313" key="3">
    <source>
        <dbReference type="EMBL" id="OMH85106.1"/>
    </source>
</evidence>
<dbReference type="SUPFAM" id="SSF47095">
    <property type="entry name" value="HMG-box"/>
    <property type="match status" value="1"/>
</dbReference>
<dbReference type="OrthoDB" id="6247875at2759"/>
<gene>
    <name evidence="3" type="ORF">AX774_g1373</name>
</gene>
<comment type="caution">
    <text evidence="3">The sequence shown here is derived from an EMBL/GenBank/DDBJ whole genome shotgun (WGS) entry which is preliminary data.</text>
</comment>
<evidence type="ECO:0000313" key="4">
    <source>
        <dbReference type="Proteomes" id="UP000188320"/>
    </source>
</evidence>
<keyword evidence="4" id="KW-1185">Reference proteome</keyword>
<sequence length="145" mass="16785">MYQLHPNTKVSPPTKTGNSFMLYRKDKTKQLRQMFPSLNQRDISKICGELWKVASAGTKSYYQNQYKMNELSRKQLNKVDVDPYCNTPFLLGENDSNIYFEKNASNNTFNVNNYIHANITKNVDISGISDDINNNNCCIYTSYLQ</sequence>
<dbReference type="SMART" id="SM00398">
    <property type="entry name" value="HMG"/>
    <property type="match status" value="1"/>
</dbReference>
<dbReference type="GO" id="GO:0005634">
    <property type="term" value="C:nucleus"/>
    <property type="evidence" value="ECO:0007669"/>
    <property type="project" value="UniProtKB-UniRule"/>
</dbReference>
<organism evidence="3 4">
    <name type="scientific">Zancudomyces culisetae</name>
    <name type="common">Gut fungus</name>
    <name type="synonym">Smittium culisetae</name>
    <dbReference type="NCBI Taxonomy" id="1213189"/>
    <lineage>
        <taxon>Eukaryota</taxon>
        <taxon>Fungi</taxon>
        <taxon>Fungi incertae sedis</taxon>
        <taxon>Zoopagomycota</taxon>
        <taxon>Kickxellomycotina</taxon>
        <taxon>Harpellomycetes</taxon>
        <taxon>Harpellales</taxon>
        <taxon>Legeriomycetaceae</taxon>
        <taxon>Zancudomyces</taxon>
    </lineage>
</organism>
<dbReference type="Pfam" id="PF00505">
    <property type="entry name" value="HMG_box"/>
    <property type="match status" value="1"/>
</dbReference>
<accession>A0A1R1PVV7</accession>
<keyword evidence="1" id="KW-0238">DNA-binding</keyword>